<organism evidence="2">
    <name type="scientific">Timema tahoe</name>
    <dbReference type="NCBI Taxonomy" id="61484"/>
    <lineage>
        <taxon>Eukaryota</taxon>
        <taxon>Metazoa</taxon>
        <taxon>Ecdysozoa</taxon>
        <taxon>Arthropoda</taxon>
        <taxon>Hexapoda</taxon>
        <taxon>Insecta</taxon>
        <taxon>Pterygota</taxon>
        <taxon>Neoptera</taxon>
        <taxon>Polyneoptera</taxon>
        <taxon>Phasmatodea</taxon>
        <taxon>Timematodea</taxon>
        <taxon>Timematoidea</taxon>
        <taxon>Timematidae</taxon>
        <taxon>Timema</taxon>
    </lineage>
</organism>
<sequence length="505" mass="56016">MASCYPGFDLAPPAPPTRNAPAPHKDYTRPLHVDCSVEYELPNQAKPPEGARSEPLLMIHPCYYRRAESQRRSPFINNLPTRTQSMVTVGGRRASQVPRLVQQQQQQQTAVSIQQPQHQTQQYQVQAVRYLDPSGRPEATTMLHQQQQQHHQHMAVTNWNQMDASLVAAPAPVPVYSKPSVAAVKHMKRDPMLCRGGDFSSGSDSGVSVSAGHWTDSDRSPLAPELRLQRDFTATTDSGIGTPVDDKAVLSDGVVRTGGVDQRNRRLMSTVSYTGFNSYGIPNRVELIRYLKPDNLELIQFLKLAKTNTNKAAPVGTQLDVRLIYFASDGEVEIQITVESTDCFAFYSKKVKEDGRDSYRPSILNGSPTPFALRMREYKETTFRFANARQLVFLLRMRLQGYLPRTVGRADKGVSLVSIRGFGGGNERGEQGWYIEKEQGNGRPPGPLSHVLEQRVLVAPVTGRCSGKSHPINDTTYRAAPCPIVAHLAKTPHGAHSGPESLWTL</sequence>
<dbReference type="AlphaFoldDB" id="A0A7R9IJ95"/>
<dbReference type="EMBL" id="OE002865">
    <property type="protein sequence ID" value="CAD7459426.1"/>
    <property type="molecule type" value="Genomic_DNA"/>
</dbReference>
<name>A0A7R9IJ95_9NEOP</name>
<evidence type="ECO:0000256" key="1">
    <source>
        <dbReference type="SAM" id="MobiDB-lite"/>
    </source>
</evidence>
<accession>A0A7R9IJ95</accession>
<evidence type="ECO:0000313" key="2">
    <source>
        <dbReference type="EMBL" id="CAD7459426.1"/>
    </source>
</evidence>
<proteinExistence type="predicted"/>
<protein>
    <submittedName>
        <fullName evidence="2">Uncharacterized protein</fullName>
    </submittedName>
</protein>
<gene>
    <name evidence="2" type="ORF">TTEB3V08_LOCUS7380</name>
</gene>
<feature type="region of interest" description="Disordered" evidence="1">
    <location>
        <begin position="1"/>
        <end position="28"/>
    </location>
</feature>
<reference evidence="2" key="1">
    <citation type="submission" date="2020-11" db="EMBL/GenBank/DDBJ databases">
        <authorList>
            <person name="Tran Van P."/>
        </authorList>
    </citation>
    <scope>NUCLEOTIDE SEQUENCE</scope>
</reference>